<organism evidence="1 2">
    <name type="scientific">Trichogramma brassicae</name>
    <dbReference type="NCBI Taxonomy" id="86971"/>
    <lineage>
        <taxon>Eukaryota</taxon>
        <taxon>Metazoa</taxon>
        <taxon>Ecdysozoa</taxon>
        <taxon>Arthropoda</taxon>
        <taxon>Hexapoda</taxon>
        <taxon>Insecta</taxon>
        <taxon>Pterygota</taxon>
        <taxon>Neoptera</taxon>
        <taxon>Endopterygota</taxon>
        <taxon>Hymenoptera</taxon>
        <taxon>Apocrita</taxon>
        <taxon>Proctotrupomorpha</taxon>
        <taxon>Chalcidoidea</taxon>
        <taxon>Trichogrammatidae</taxon>
        <taxon>Trichogramma</taxon>
    </lineage>
</organism>
<gene>
    <name evidence="1" type="ORF">TBRA_LOCUS11521</name>
</gene>
<protein>
    <submittedName>
        <fullName evidence="1">Uncharacterized protein</fullName>
    </submittedName>
</protein>
<dbReference type="Proteomes" id="UP000479190">
    <property type="component" value="Unassembled WGS sequence"/>
</dbReference>
<accession>A0A6H5INF7</accession>
<dbReference type="EMBL" id="CADCXV010000981">
    <property type="protein sequence ID" value="CAB0039783.1"/>
    <property type="molecule type" value="Genomic_DNA"/>
</dbReference>
<sequence>MERREKRARMLYTVRDSQTETSAELGLATGFRRAPRARLRAIKYVALPPRLMLSAAI</sequence>
<evidence type="ECO:0000313" key="1">
    <source>
        <dbReference type="EMBL" id="CAB0039783.1"/>
    </source>
</evidence>
<dbReference type="AlphaFoldDB" id="A0A6H5INF7"/>
<name>A0A6H5INF7_9HYME</name>
<proteinExistence type="predicted"/>
<reference evidence="1 2" key="1">
    <citation type="submission" date="2020-02" db="EMBL/GenBank/DDBJ databases">
        <authorList>
            <person name="Ferguson B K."/>
        </authorList>
    </citation>
    <scope>NUCLEOTIDE SEQUENCE [LARGE SCALE GENOMIC DNA]</scope>
</reference>
<evidence type="ECO:0000313" key="2">
    <source>
        <dbReference type="Proteomes" id="UP000479190"/>
    </source>
</evidence>
<keyword evidence="2" id="KW-1185">Reference proteome</keyword>